<dbReference type="Pfam" id="PF25941">
    <property type="entry name" value="PDDEXK_16"/>
    <property type="match status" value="1"/>
</dbReference>
<dbReference type="AlphaFoldDB" id="A0A1I0N690"/>
<evidence type="ECO:0000313" key="3">
    <source>
        <dbReference type="Proteomes" id="UP000198518"/>
    </source>
</evidence>
<dbReference type="OrthoDB" id="189742at2157"/>
<dbReference type="RefSeq" id="WP_143052137.1">
    <property type="nucleotide sequence ID" value="NZ_FOJA01000001.1"/>
</dbReference>
<proteinExistence type="predicted"/>
<sequence>MDADGSGGEEREIESAMHEHADGQPGTFKLYRDYHEQLQLEGGYYVFAAYRIRGRGVEALAHERRPASRLPTLRWHGGGEHRGTEQATIGIVCVRNIGLRLLSHPQSSAVSTHRKSQTRLLS</sequence>
<organism evidence="2 3">
    <name type="scientific">Halobacterium jilantaiense</name>
    <dbReference type="NCBI Taxonomy" id="355548"/>
    <lineage>
        <taxon>Archaea</taxon>
        <taxon>Methanobacteriati</taxon>
        <taxon>Methanobacteriota</taxon>
        <taxon>Stenosarchaea group</taxon>
        <taxon>Halobacteria</taxon>
        <taxon>Halobacteriales</taxon>
        <taxon>Halobacteriaceae</taxon>
        <taxon>Halobacterium</taxon>
    </lineage>
</organism>
<name>A0A1I0N690_9EURY</name>
<reference evidence="2 3" key="1">
    <citation type="submission" date="2016-10" db="EMBL/GenBank/DDBJ databases">
        <authorList>
            <person name="de Groot N.N."/>
        </authorList>
    </citation>
    <scope>NUCLEOTIDE SEQUENCE [LARGE SCALE GENOMIC DNA]</scope>
    <source>
        <strain evidence="2 3">CGMCC 1.5337</strain>
    </source>
</reference>
<dbReference type="InterPro" id="IPR058715">
    <property type="entry name" value="PDDEXK_nuclease-rel"/>
</dbReference>
<keyword evidence="3" id="KW-1185">Reference proteome</keyword>
<feature type="region of interest" description="Disordered" evidence="1">
    <location>
        <begin position="1"/>
        <end position="27"/>
    </location>
</feature>
<evidence type="ECO:0000313" key="2">
    <source>
        <dbReference type="EMBL" id="SEV96541.1"/>
    </source>
</evidence>
<dbReference type="Proteomes" id="UP000198518">
    <property type="component" value="Unassembled WGS sequence"/>
</dbReference>
<feature type="compositionally biased region" description="Basic and acidic residues" evidence="1">
    <location>
        <begin position="8"/>
        <end position="22"/>
    </location>
</feature>
<dbReference type="EMBL" id="FOJA01000001">
    <property type="protein sequence ID" value="SEV96541.1"/>
    <property type="molecule type" value="Genomic_DNA"/>
</dbReference>
<accession>A0A1I0N690</accession>
<gene>
    <name evidence="2" type="ORF">SAMN04487945_0631</name>
</gene>
<protein>
    <submittedName>
        <fullName evidence="2">Uncharacterized protein</fullName>
    </submittedName>
</protein>
<evidence type="ECO:0000256" key="1">
    <source>
        <dbReference type="SAM" id="MobiDB-lite"/>
    </source>
</evidence>